<comment type="caution">
    <text evidence="2">The sequence shown here is derived from an EMBL/GenBank/DDBJ whole genome shotgun (WGS) entry which is preliminary data.</text>
</comment>
<feature type="compositionally biased region" description="Pro residues" evidence="1">
    <location>
        <begin position="279"/>
        <end position="298"/>
    </location>
</feature>
<dbReference type="EMBL" id="JAUKUD010000007">
    <property type="protein sequence ID" value="KAK0737825.1"/>
    <property type="molecule type" value="Genomic_DNA"/>
</dbReference>
<organism evidence="2 3">
    <name type="scientific">Schizothecium vesticola</name>
    <dbReference type="NCBI Taxonomy" id="314040"/>
    <lineage>
        <taxon>Eukaryota</taxon>
        <taxon>Fungi</taxon>
        <taxon>Dikarya</taxon>
        <taxon>Ascomycota</taxon>
        <taxon>Pezizomycotina</taxon>
        <taxon>Sordariomycetes</taxon>
        <taxon>Sordariomycetidae</taxon>
        <taxon>Sordariales</taxon>
        <taxon>Schizotheciaceae</taxon>
        <taxon>Schizothecium</taxon>
    </lineage>
</organism>
<evidence type="ECO:0000256" key="1">
    <source>
        <dbReference type="SAM" id="MobiDB-lite"/>
    </source>
</evidence>
<name>A0AA40EFE8_9PEZI</name>
<gene>
    <name evidence="2" type="ORF">B0T18DRAFT_432753</name>
</gene>
<proteinExistence type="predicted"/>
<feature type="compositionally biased region" description="Polar residues" evidence="1">
    <location>
        <begin position="73"/>
        <end position="87"/>
    </location>
</feature>
<feature type="region of interest" description="Disordered" evidence="1">
    <location>
        <begin position="196"/>
        <end position="235"/>
    </location>
</feature>
<feature type="region of interest" description="Disordered" evidence="1">
    <location>
        <begin position="249"/>
        <end position="330"/>
    </location>
</feature>
<evidence type="ECO:0000313" key="2">
    <source>
        <dbReference type="EMBL" id="KAK0737825.1"/>
    </source>
</evidence>
<keyword evidence="3" id="KW-1185">Reference proteome</keyword>
<sequence>MSPGLKPLLLPQLVEEKRKLELELQGQLRLQRMDDQTDMTSPITPTFVRTHLRFSASLSSLSSVNSDSPASPTQPAHPTNKSKSQLPDVQEDPLERDEDDTIVADDATGLYDCLCVDPCTHHSDMLQSTSLYPYPSMGLDYDMDFLSDTDFHPRQKKRRHGSDAGVSSWSSRWGYRLPSLPRWKAAAERRKHFAFSPASDPSLGHHFSSPPSDQSLDQRTSIRAPSSRSSSISVPAKLPETPALSFYESLESLPSPPDDAQLSAGKSIERDRATATTPLLPPLMMEPPARPSPLPSPLQSPTVAPSPVTELAPPLRFSTPPLSTKASASSFGRSAVSTYNEVGSPLPALLDHRDAWSDRLGHANFTIEPRPYAPETADLDSLRTFYAAWDLARINYTKHLVRTGEHYNTTSATYALTEKKWAETERAWRGHESDLLRYCDLPASPGLLEAAHLRRATDEMLPAAFPRMLSDDAKFPERGDVDIVGPMVRDPVMVRGVHHEHRKSLSASWLKTLREKLRR</sequence>
<evidence type="ECO:0000313" key="3">
    <source>
        <dbReference type="Proteomes" id="UP001172155"/>
    </source>
</evidence>
<dbReference type="Proteomes" id="UP001172155">
    <property type="component" value="Unassembled WGS sequence"/>
</dbReference>
<feature type="compositionally biased region" description="Polar residues" evidence="1">
    <location>
        <begin position="320"/>
        <end position="330"/>
    </location>
</feature>
<feature type="compositionally biased region" description="Polar residues" evidence="1">
    <location>
        <begin position="209"/>
        <end position="219"/>
    </location>
</feature>
<reference evidence="2" key="1">
    <citation type="submission" date="2023-06" db="EMBL/GenBank/DDBJ databases">
        <title>Genome-scale phylogeny and comparative genomics of the fungal order Sordariales.</title>
        <authorList>
            <consortium name="Lawrence Berkeley National Laboratory"/>
            <person name="Hensen N."/>
            <person name="Bonometti L."/>
            <person name="Westerberg I."/>
            <person name="Brannstrom I.O."/>
            <person name="Guillou S."/>
            <person name="Cros-Aarteil S."/>
            <person name="Calhoun S."/>
            <person name="Haridas S."/>
            <person name="Kuo A."/>
            <person name="Mondo S."/>
            <person name="Pangilinan J."/>
            <person name="Riley R."/>
            <person name="LaButti K."/>
            <person name="Andreopoulos B."/>
            <person name="Lipzen A."/>
            <person name="Chen C."/>
            <person name="Yanf M."/>
            <person name="Daum C."/>
            <person name="Ng V."/>
            <person name="Clum A."/>
            <person name="Steindorff A."/>
            <person name="Ohm R."/>
            <person name="Martin F."/>
            <person name="Silar P."/>
            <person name="Natvig D."/>
            <person name="Lalanne C."/>
            <person name="Gautier V."/>
            <person name="Ament-velasquez S.L."/>
            <person name="Kruys A."/>
            <person name="Hutchinson M.I."/>
            <person name="Powell A.J."/>
            <person name="Barry K."/>
            <person name="Miller A.N."/>
            <person name="Grigoriev I.V."/>
            <person name="Debuchy R."/>
            <person name="Gladieux P."/>
            <person name="Thoren M.H."/>
            <person name="Johannesson H."/>
        </authorList>
    </citation>
    <scope>NUCLEOTIDE SEQUENCE</scope>
    <source>
        <strain evidence="2">SMH3187-1</strain>
    </source>
</reference>
<feature type="compositionally biased region" description="Low complexity" evidence="1">
    <location>
        <begin position="221"/>
        <end position="235"/>
    </location>
</feature>
<dbReference type="AlphaFoldDB" id="A0AA40EFE8"/>
<feature type="region of interest" description="Disordered" evidence="1">
    <location>
        <begin position="61"/>
        <end position="96"/>
    </location>
</feature>
<protein>
    <submittedName>
        <fullName evidence="2">Uncharacterized protein</fullName>
    </submittedName>
</protein>
<feature type="compositionally biased region" description="Low complexity" evidence="1">
    <location>
        <begin position="61"/>
        <end position="71"/>
    </location>
</feature>
<accession>A0AA40EFE8</accession>